<sequence length="166" mass="19888">MASLQNERTKKLIFMGFKELLNNKAFSKITINEIAEEAMIHRSTFYTHFDDKYDLLRQYLISQRIDSNFDNNEFFRHPFTTIATINKQNLLPIFKSQNKDSEFRTGFFQFVMDTVMSINSDKSELDKFFFIGRIKAINLWIDETHQPYNPFEDFEYLDKIFQTGKE</sequence>
<feature type="DNA-binding region" description="H-T-H motif" evidence="2">
    <location>
        <begin position="30"/>
        <end position="49"/>
    </location>
</feature>
<dbReference type="SUPFAM" id="SSF46689">
    <property type="entry name" value="Homeodomain-like"/>
    <property type="match status" value="1"/>
</dbReference>
<dbReference type="PATRIC" id="fig|1423788.3.peg.431"/>
<evidence type="ECO:0000259" key="3">
    <source>
        <dbReference type="PROSITE" id="PS50977"/>
    </source>
</evidence>
<dbReference type="Proteomes" id="UP000051515">
    <property type="component" value="Unassembled WGS sequence"/>
</dbReference>
<protein>
    <recommendedName>
        <fullName evidence="3">HTH tetR-type domain-containing protein</fullName>
    </recommendedName>
</protein>
<dbReference type="Pfam" id="PF00440">
    <property type="entry name" value="TetR_N"/>
    <property type="match status" value="1"/>
</dbReference>
<reference evidence="4 5" key="1">
    <citation type="journal article" date="2015" name="Genome Announc.">
        <title>Expanding the biotechnology potential of lactobacilli through comparative genomics of 213 strains and associated genera.</title>
        <authorList>
            <person name="Sun Z."/>
            <person name="Harris H.M."/>
            <person name="McCann A."/>
            <person name="Guo C."/>
            <person name="Argimon S."/>
            <person name="Zhang W."/>
            <person name="Yang X."/>
            <person name="Jeffery I.B."/>
            <person name="Cooney J.C."/>
            <person name="Kagawa T.F."/>
            <person name="Liu W."/>
            <person name="Song Y."/>
            <person name="Salvetti E."/>
            <person name="Wrobel A."/>
            <person name="Rasinkangas P."/>
            <person name="Parkhill J."/>
            <person name="Rea M.C."/>
            <person name="O'Sullivan O."/>
            <person name="Ritari J."/>
            <person name="Douillard F.P."/>
            <person name="Paul Ross R."/>
            <person name="Yang R."/>
            <person name="Briner A.E."/>
            <person name="Felis G.E."/>
            <person name="de Vos W.M."/>
            <person name="Barrangou R."/>
            <person name="Klaenhammer T.R."/>
            <person name="Caufield P.W."/>
            <person name="Cui Y."/>
            <person name="Zhang H."/>
            <person name="O'Toole P.W."/>
        </authorList>
    </citation>
    <scope>NUCLEOTIDE SEQUENCE [LARGE SCALE GENOMIC DNA]</scope>
    <source>
        <strain evidence="4 5">DSM 19674</strain>
    </source>
</reference>
<dbReference type="AlphaFoldDB" id="A0A0R1KM27"/>
<evidence type="ECO:0000313" key="5">
    <source>
        <dbReference type="Proteomes" id="UP000051515"/>
    </source>
</evidence>
<dbReference type="InterPro" id="IPR001647">
    <property type="entry name" value="HTH_TetR"/>
</dbReference>
<evidence type="ECO:0000256" key="2">
    <source>
        <dbReference type="PROSITE-ProRule" id="PRU00335"/>
    </source>
</evidence>
<dbReference type="GO" id="GO:0003677">
    <property type="term" value="F:DNA binding"/>
    <property type="evidence" value="ECO:0007669"/>
    <property type="project" value="UniProtKB-UniRule"/>
</dbReference>
<evidence type="ECO:0000256" key="1">
    <source>
        <dbReference type="ARBA" id="ARBA00023125"/>
    </source>
</evidence>
<dbReference type="PANTHER" id="PTHR43479">
    <property type="entry name" value="ACREF/ENVCD OPERON REPRESSOR-RELATED"/>
    <property type="match status" value="1"/>
</dbReference>
<keyword evidence="1 2" id="KW-0238">DNA-binding</keyword>
<dbReference type="InterPro" id="IPR009057">
    <property type="entry name" value="Homeodomain-like_sf"/>
</dbReference>
<dbReference type="InterPro" id="IPR050624">
    <property type="entry name" value="HTH-type_Tx_Regulator"/>
</dbReference>
<dbReference type="Gene3D" id="1.10.357.10">
    <property type="entry name" value="Tetracycline Repressor, domain 2"/>
    <property type="match status" value="1"/>
</dbReference>
<evidence type="ECO:0000313" key="4">
    <source>
        <dbReference type="EMBL" id="KRK82116.1"/>
    </source>
</evidence>
<dbReference type="EMBL" id="AZDY01000041">
    <property type="protein sequence ID" value="KRK82116.1"/>
    <property type="molecule type" value="Genomic_DNA"/>
</dbReference>
<comment type="caution">
    <text evidence="4">The sequence shown here is derived from an EMBL/GenBank/DDBJ whole genome shotgun (WGS) entry which is preliminary data.</text>
</comment>
<organism evidence="4 5">
    <name type="scientific">Companilactobacillus bobalius DSM 19674</name>
    <dbReference type="NCBI Taxonomy" id="1423788"/>
    <lineage>
        <taxon>Bacteria</taxon>
        <taxon>Bacillati</taxon>
        <taxon>Bacillota</taxon>
        <taxon>Bacilli</taxon>
        <taxon>Lactobacillales</taxon>
        <taxon>Lactobacillaceae</taxon>
        <taxon>Companilactobacillus</taxon>
        <taxon>Companilactobacillus bobalius</taxon>
    </lineage>
</organism>
<keyword evidence="5" id="KW-1185">Reference proteome</keyword>
<dbReference type="STRING" id="1423788.FC78_GL000418"/>
<dbReference type="RefSeq" id="WP_056954608.1">
    <property type="nucleotide sequence ID" value="NZ_AZDY01000041.1"/>
</dbReference>
<feature type="domain" description="HTH tetR-type" evidence="3">
    <location>
        <begin position="7"/>
        <end position="67"/>
    </location>
</feature>
<accession>A0A0R1KM27</accession>
<dbReference type="PROSITE" id="PS50977">
    <property type="entry name" value="HTH_TETR_2"/>
    <property type="match status" value="1"/>
</dbReference>
<gene>
    <name evidence="4" type="ORF">FC78_GL000418</name>
</gene>
<proteinExistence type="predicted"/>
<dbReference type="PANTHER" id="PTHR43479:SF16">
    <property type="entry name" value="HTH TETR-TYPE DOMAIN-CONTAINING PROTEIN"/>
    <property type="match status" value="1"/>
</dbReference>
<name>A0A0R1KM27_9LACO</name>